<reference evidence="1" key="2">
    <citation type="submission" date="2020-09" db="EMBL/GenBank/DDBJ databases">
        <authorList>
            <person name="Sun Q."/>
            <person name="Zhou Y."/>
        </authorList>
    </citation>
    <scope>NUCLEOTIDE SEQUENCE</scope>
    <source>
        <strain evidence="1">CGMCC 4.7201</strain>
    </source>
</reference>
<dbReference type="Proteomes" id="UP000641932">
    <property type="component" value="Unassembled WGS sequence"/>
</dbReference>
<dbReference type="RefSeq" id="WP_189130041.1">
    <property type="nucleotide sequence ID" value="NZ_BMMS01000002.1"/>
</dbReference>
<evidence type="ECO:0000313" key="2">
    <source>
        <dbReference type="Proteomes" id="UP000641932"/>
    </source>
</evidence>
<proteinExistence type="predicted"/>
<dbReference type="EMBL" id="BMMS01000002">
    <property type="protein sequence ID" value="GGO81239.1"/>
    <property type="molecule type" value="Genomic_DNA"/>
</dbReference>
<sequence>MVEEQVAQSVRRQIGLGRIVPLGDPGDGSWITEAAAAGVLRRAAETAGGVLVEKLRIGLADAGAAAEPVVPAPPSALPPGPLRVTARLRATVERPLPATAEVVRAAVEEAADRRLGLVVQAVDLEVTGLLESEPWRSAGARAGRAEGAGEPSGWAVEGEGPARAAARAALAVPGVARLDPALDSPFPSMTASGVPGVRVADGDQPPSRHVLVQPAVDPAHRALDVARAVRTAVAAAVSADAPGPVTVAVLVTGAGS</sequence>
<reference evidence="1" key="1">
    <citation type="journal article" date="2014" name="Int. J. Syst. Evol. Microbiol.">
        <title>Complete genome sequence of Corynebacterium casei LMG S-19264T (=DSM 44701T), isolated from a smear-ripened cheese.</title>
        <authorList>
            <consortium name="US DOE Joint Genome Institute (JGI-PGF)"/>
            <person name="Walter F."/>
            <person name="Albersmeier A."/>
            <person name="Kalinowski J."/>
            <person name="Ruckert C."/>
        </authorList>
    </citation>
    <scope>NUCLEOTIDE SEQUENCE</scope>
    <source>
        <strain evidence="1">CGMCC 4.7201</strain>
    </source>
</reference>
<organism evidence="1 2">
    <name type="scientific">Wenjunlia tyrosinilytica</name>
    <dbReference type="NCBI Taxonomy" id="1544741"/>
    <lineage>
        <taxon>Bacteria</taxon>
        <taxon>Bacillati</taxon>
        <taxon>Actinomycetota</taxon>
        <taxon>Actinomycetes</taxon>
        <taxon>Kitasatosporales</taxon>
        <taxon>Streptomycetaceae</taxon>
        <taxon>Wenjunlia</taxon>
    </lineage>
</organism>
<evidence type="ECO:0000313" key="1">
    <source>
        <dbReference type="EMBL" id="GGO81239.1"/>
    </source>
</evidence>
<dbReference type="AlphaFoldDB" id="A0A918DTC5"/>
<evidence type="ECO:0008006" key="3">
    <source>
        <dbReference type="Google" id="ProtNLM"/>
    </source>
</evidence>
<keyword evidence="2" id="KW-1185">Reference proteome</keyword>
<protein>
    <recommendedName>
        <fullName evidence="3">Nucleopolyhedrovirus P10 family protein</fullName>
    </recommendedName>
</protein>
<comment type="caution">
    <text evidence="1">The sequence shown here is derived from an EMBL/GenBank/DDBJ whole genome shotgun (WGS) entry which is preliminary data.</text>
</comment>
<name>A0A918DTC5_9ACTN</name>
<accession>A0A918DTC5</accession>
<gene>
    <name evidence="1" type="ORF">GCM10012280_04980</name>
</gene>